<dbReference type="Proteomes" id="UP000320643">
    <property type="component" value="Unassembled WGS sequence"/>
</dbReference>
<keyword evidence="3" id="KW-1185">Reference proteome</keyword>
<dbReference type="AlphaFoldDB" id="A0A552UWY3"/>
<accession>A0A552UWY3</accession>
<evidence type="ECO:0000313" key="3">
    <source>
        <dbReference type="Proteomes" id="UP000320643"/>
    </source>
</evidence>
<dbReference type="OrthoDB" id="4295522at2"/>
<evidence type="ECO:0000259" key="1">
    <source>
        <dbReference type="Pfam" id="PF12867"/>
    </source>
</evidence>
<feature type="domain" description="DinB-like" evidence="1">
    <location>
        <begin position="9"/>
        <end position="144"/>
    </location>
</feature>
<gene>
    <name evidence="2" type="ORF">FMM05_15840</name>
</gene>
<dbReference type="SUPFAM" id="SSF109854">
    <property type="entry name" value="DinB/YfiT-like putative metalloenzymes"/>
    <property type="match status" value="1"/>
</dbReference>
<dbReference type="EMBL" id="VJVZ01000011">
    <property type="protein sequence ID" value="TRW22728.1"/>
    <property type="molecule type" value="Genomic_DNA"/>
</dbReference>
<name>A0A552UWY3_9FLAO</name>
<proteinExistence type="predicted"/>
<comment type="caution">
    <text evidence="2">The sequence shown here is derived from an EMBL/GenBank/DDBJ whole genome shotgun (WGS) entry which is preliminary data.</text>
</comment>
<protein>
    <submittedName>
        <fullName evidence="2">DinB family protein</fullName>
    </submittedName>
</protein>
<evidence type="ECO:0000313" key="2">
    <source>
        <dbReference type="EMBL" id="TRW22728.1"/>
    </source>
</evidence>
<dbReference type="InterPro" id="IPR024775">
    <property type="entry name" value="DinB-like"/>
</dbReference>
<dbReference type="Pfam" id="PF12867">
    <property type="entry name" value="DinB_2"/>
    <property type="match status" value="1"/>
</dbReference>
<dbReference type="RefSeq" id="WP_143374377.1">
    <property type="nucleotide sequence ID" value="NZ_VJVZ01000011.1"/>
</dbReference>
<reference evidence="2 3" key="1">
    <citation type="submission" date="2019-07" db="EMBL/GenBank/DDBJ databases">
        <title>Flavobacterium sp. nov., isolated from glacier ice.</title>
        <authorList>
            <person name="Liu Q."/>
            <person name="Xin Y.-H."/>
        </authorList>
    </citation>
    <scope>NUCLEOTIDE SEQUENCE [LARGE SCALE GENOMIC DNA]</scope>
    <source>
        <strain evidence="2 3">ZT4R6</strain>
    </source>
</reference>
<organism evidence="2 3">
    <name type="scientific">Flavobacterium zepuense</name>
    <dbReference type="NCBI Taxonomy" id="2593302"/>
    <lineage>
        <taxon>Bacteria</taxon>
        <taxon>Pseudomonadati</taxon>
        <taxon>Bacteroidota</taxon>
        <taxon>Flavobacteriia</taxon>
        <taxon>Flavobacteriales</taxon>
        <taxon>Flavobacteriaceae</taxon>
        <taxon>Flavobacterium</taxon>
    </lineage>
</organism>
<dbReference type="Gene3D" id="1.20.120.450">
    <property type="entry name" value="dinb family like domain"/>
    <property type="match status" value="1"/>
</dbReference>
<sequence length="151" mass="17616">METEFKITRKSREIFNQYFENYTLEQLNKIPQGHNNNLIWHIGHIIVSQQALVYKGANQQPNVSEELIARYMRGTKPERDATQAEAEEIRSLLFAPLEKTEQDYRSGLFTSYNARKSELGFDLLTIEDAIAFNNYHEAIHLGIMLQLRKLV</sequence>
<dbReference type="InterPro" id="IPR034660">
    <property type="entry name" value="DinB/YfiT-like"/>
</dbReference>